<gene>
    <name evidence="6" type="ORF">GBK04_01635</name>
</gene>
<dbReference type="PROSITE" id="PS51007">
    <property type="entry name" value="CYTC"/>
    <property type="match status" value="1"/>
</dbReference>
<sequence length="352" mass="39396">MNFFDQEKRVRRSREGARVFVLLASLTVLMLSGSAYFTPEVPRANPLAPSVSLSKRHVLADSDFVNPWTGPTEEQLARLDPARQKQIRYGRELIAHTAEYLGPKGSVRAISNGMNCQNCHLQAGTQPWGNNYFAVESAYPKFRSRSGTVEGQVKRVNDCLERSLNGKGLDSTSREMQAILAYFKWLGTEVPKKTIPRGTGLYKLKVLDRATDPVRGKEVYVQKCLSCHQANGQGILAADGKSYTYPPLWGQHSYNVGAGLYRISAFAGFVRFNMPFGATYEHPQLTDEEAWDVAAYVNSQPRPTKDLRGDWPDVAAKPFDHPFGPYADSFTEKQHKYGPYGPIQAWMAAHKK</sequence>
<keyword evidence="2 4" id="KW-0479">Metal-binding</keyword>
<dbReference type="SUPFAM" id="SSF46626">
    <property type="entry name" value="Cytochrome c"/>
    <property type="match status" value="2"/>
</dbReference>
<evidence type="ECO:0000256" key="4">
    <source>
        <dbReference type="PROSITE-ProRule" id="PRU00433"/>
    </source>
</evidence>
<evidence type="ECO:0000256" key="3">
    <source>
        <dbReference type="ARBA" id="ARBA00023004"/>
    </source>
</evidence>
<organism evidence="6 7">
    <name type="scientific">Salmonirosea aquatica</name>
    <dbReference type="NCBI Taxonomy" id="2654236"/>
    <lineage>
        <taxon>Bacteria</taxon>
        <taxon>Pseudomonadati</taxon>
        <taxon>Bacteroidota</taxon>
        <taxon>Cytophagia</taxon>
        <taxon>Cytophagales</taxon>
        <taxon>Spirosomataceae</taxon>
        <taxon>Salmonirosea</taxon>
    </lineage>
</organism>
<comment type="caution">
    <text evidence="6">The sequence shown here is derived from an EMBL/GenBank/DDBJ whole genome shotgun (WGS) entry which is preliminary data.</text>
</comment>
<dbReference type="InterPro" id="IPR036909">
    <property type="entry name" value="Cyt_c-like_dom_sf"/>
</dbReference>
<evidence type="ECO:0000259" key="5">
    <source>
        <dbReference type="PROSITE" id="PS51007"/>
    </source>
</evidence>
<evidence type="ECO:0000256" key="1">
    <source>
        <dbReference type="ARBA" id="ARBA00022617"/>
    </source>
</evidence>
<keyword evidence="1 4" id="KW-0349">Heme</keyword>
<dbReference type="Gene3D" id="1.10.760.10">
    <property type="entry name" value="Cytochrome c-like domain"/>
    <property type="match status" value="2"/>
</dbReference>
<keyword evidence="7" id="KW-1185">Reference proteome</keyword>
<dbReference type="GO" id="GO:0009055">
    <property type="term" value="F:electron transfer activity"/>
    <property type="evidence" value="ECO:0007669"/>
    <property type="project" value="InterPro"/>
</dbReference>
<reference evidence="6 7" key="1">
    <citation type="submission" date="2019-10" db="EMBL/GenBank/DDBJ databases">
        <title>Draft Genome Sequence of Cytophagaceae sp. SJW1-29.</title>
        <authorList>
            <person name="Choi A."/>
        </authorList>
    </citation>
    <scope>NUCLEOTIDE SEQUENCE [LARGE SCALE GENOMIC DNA]</scope>
    <source>
        <strain evidence="6 7">SJW1-29</strain>
    </source>
</reference>
<dbReference type="GO" id="GO:0046872">
    <property type="term" value="F:metal ion binding"/>
    <property type="evidence" value="ECO:0007669"/>
    <property type="project" value="UniProtKB-KW"/>
</dbReference>
<evidence type="ECO:0000313" key="7">
    <source>
        <dbReference type="Proteomes" id="UP000479293"/>
    </source>
</evidence>
<dbReference type="PANTHER" id="PTHR35008:SF9">
    <property type="entry name" value="CYTOCHROME C DOMAIN-CONTAINING PROTEIN"/>
    <property type="match status" value="1"/>
</dbReference>
<dbReference type="RefSeq" id="WP_152756275.1">
    <property type="nucleotide sequence ID" value="NZ_WHLY01000002.1"/>
</dbReference>
<dbReference type="InterPro" id="IPR051459">
    <property type="entry name" value="Cytochrome_c-type_DH"/>
</dbReference>
<name>A0A7C9BEZ9_9BACT</name>
<dbReference type="InterPro" id="IPR009056">
    <property type="entry name" value="Cyt_c-like_dom"/>
</dbReference>
<dbReference type="PANTHER" id="PTHR35008">
    <property type="entry name" value="BLL4482 PROTEIN-RELATED"/>
    <property type="match status" value="1"/>
</dbReference>
<evidence type="ECO:0000256" key="2">
    <source>
        <dbReference type="ARBA" id="ARBA00022723"/>
    </source>
</evidence>
<dbReference type="AlphaFoldDB" id="A0A7C9BEZ9"/>
<keyword evidence="3 4" id="KW-0408">Iron</keyword>
<dbReference type="Pfam" id="PF00034">
    <property type="entry name" value="Cytochrom_C"/>
    <property type="match status" value="1"/>
</dbReference>
<protein>
    <submittedName>
        <fullName evidence="6">C-type cytochrome</fullName>
    </submittedName>
</protein>
<dbReference type="Proteomes" id="UP000479293">
    <property type="component" value="Unassembled WGS sequence"/>
</dbReference>
<dbReference type="GO" id="GO:0020037">
    <property type="term" value="F:heme binding"/>
    <property type="evidence" value="ECO:0007669"/>
    <property type="project" value="InterPro"/>
</dbReference>
<accession>A0A7C9BEZ9</accession>
<evidence type="ECO:0000313" key="6">
    <source>
        <dbReference type="EMBL" id="MPR32077.1"/>
    </source>
</evidence>
<dbReference type="EMBL" id="WHLY01000002">
    <property type="protein sequence ID" value="MPR32077.1"/>
    <property type="molecule type" value="Genomic_DNA"/>
</dbReference>
<feature type="domain" description="Cytochrome c" evidence="5">
    <location>
        <begin position="211"/>
        <end position="301"/>
    </location>
</feature>
<proteinExistence type="predicted"/>